<dbReference type="PANTHER" id="PTHR46579">
    <property type="entry name" value="F5/8 TYPE C DOMAIN-CONTAINING PROTEIN-RELATED"/>
    <property type="match status" value="1"/>
</dbReference>
<dbReference type="PANTHER" id="PTHR46579:SF1">
    <property type="entry name" value="F5_8 TYPE C DOMAIN-CONTAINING PROTEIN"/>
    <property type="match status" value="1"/>
</dbReference>
<feature type="compositionally biased region" description="Polar residues" evidence="1">
    <location>
        <begin position="77"/>
        <end position="87"/>
    </location>
</feature>
<feature type="compositionally biased region" description="Basic and acidic residues" evidence="1">
    <location>
        <begin position="91"/>
        <end position="105"/>
    </location>
</feature>
<proteinExistence type="predicted"/>
<evidence type="ECO:0000256" key="1">
    <source>
        <dbReference type="SAM" id="MobiDB-lite"/>
    </source>
</evidence>
<comment type="caution">
    <text evidence="2">The sequence shown here is derived from an EMBL/GenBank/DDBJ whole genome shotgun (WGS) entry which is preliminary data.</text>
</comment>
<dbReference type="Proteomes" id="UP000565441">
    <property type="component" value="Unassembled WGS sequence"/>
</dbReference>
<evidence type="ECO:0000313" key="2">
    <source>
        <dbReference type="EMBL" id="KAF5386899.1"/>
    </source>
</evidence>
<protein>
    <submittedName>
        <fullName evidence="2">Uncharacterized protein</fullName>
    </submittedName>
</protein>
<keyword evidence="3" id="KW-1185">Reference proteome</keyword>
<evidence type="ECO:0000313" key="3">
    <source>
        <dbReference type="Proteomes" id="UP000565441"/>
    </source>
</evidence>
<sequence length="1065" mass="119570">MSSDGLWICNCQRYCGGINVNVCKATYYNHRPYRNTLPSINPALLLAYQTGTATAASTSSPSLELARGLDTAETTERLSNNNNSQCAHTEGISDKRPRLHPDFEQAQHYSSSFDQAPPAAAPGNGHFLDMGAEGGNDEDDVPSSPAGRPINGELPNLAGAHEDHVDDEDDEDLLPPVLYSNRPVGEEINDDFIPRTEDLRIALEFKRALEAASLDNGDLDAAQIHALRNPTQQVLTIDDRDLLLSLKLFISTSNSSNQTYTDVRADIMDHHPEDAILSHAAVKKAVAKLTGVSPIVKDMCPNSCIAYTGPYSPLESCPYCDEPRYDPVQLTLSHGRKKIPRQHFLTIPLGPQLQALQRTDQGVHDMGHRMRCTREILDELERNNGVIKLFNDIYHGRAYLEAVARGDIRTEDMVLMFSMDGAQLYRDKQSDCWIYIWIVFDLSPDLRYKRKRVLPGGFIPGPNNPKNPDSFSFTGFHHLAALQKEGLRVWNASTNEVFISYPFLHLGGADGPGSTHFTGLVGHQGAYPCRLYCDVKGRHKPGGPHYYPALLKPVNYDIPGCSHDDIHPSEIRGGSSKEYAENLNYLLNSRNPTDYKQRRKDTGISSISIFSGLPSRHRLPLPLGFPGDSMHVPTLNLGELLPPLWRGMFQCAPTDDITHWGWAVLVGDVWKDHGAAVAKARPYIPGCYDRPPRNIAEKISSGYKAKEWQSYFYGLAPALLHNILPKPYWQNFCKLVHAIRILHQRTIPRTQLQDAHRYLQEFHEEFELLYCQRRTDRLHFMRPCLHALLHLASETVRLGPVPLYSTWTMERVIGDLGGEIKQPSNPYQNLSERGVRRCQINALKASFPALDHIQESLPQGALDIGGGYVLLRAKDSYAQNIVGHAGHVIRSYLLEEEEKLGNHPPADWIGPKVVRWARLRLPTGQVARSAWKENTKSLDKLRRSRCVKVSINGDITFADVEFYFNAIVGGTRRHLTLVSRYGLPDNTLFRESFYTVWSIAKLGIEGLSVIEAKSIQAVVSIQPHDHHVMDGDTRYFVWEQMGLEMTLLSETLPLEAEDVHDNNEE</sequence>
<organism evidence="2 3">
    <name type="scientific">Tricholomella constricta</name>
    <dbReference type="NCBI Taxonomy" id="117010"/>
    <lineage>
        <taxon>Eukaryota</taxon>
        <taxon>Fungi</taxon>
        <taxon>Dikarya</taxon>
        <taxon>Basidiomycota</taxon>
        <taxon>Agaricomycotina</taxon>
        <taxon>Agaricomycetes</taxon>
        <taxon>Agaricomycetidae</taxon>
        <taxon>Agaricales</taxon>
        <taxon>Tricholomatineae</taxon>
        <taxon>Lyophyllaceae</taxon>
        <taxon>Tricholomella</taxon>
    </lineage>
</organism>
<accession>A0A8H5HPK0</accession>
<feature type="region of interest" description="Disordered" evidence="1">
    <location>
        <begin position="56"/>
        <end position="181"/>
    </location>
</feature>
<reference evidence="2 3" key="1">
    <citation type="journal article" date="2020" name="ISME J.">
        <title>Uncovering the hidden diversity of litter-decomposition mechanisms in mushroom-forming fungi.</title>
        <authorList>
            <person name="Floudas D."/>
            <person name="Bentzer J."/>
            <person name="Ahren D."/>
            <person name="Johansson T."/>
            <person name="Persson P."/>
            <person name="Tunlid A."/>
        </authorList>
    </citation>
    <scope>NUCLEOTIDE SEQUENCE [LARGE SCALE GENOMIC DNA]</scope>
    <source>
        <strain evidence="2 3">CBS 661.87</strain>
    </source>
</reference>
<dbReference type="OrthoDB" id="2669721at2759"/>
<dbReference type="AlphaFoldDB" id="A0A8H5HPK0"/>
<name>A0A8H5HPK0_9AGAR</name>
<gene>
    <name evidence="2" type="ORF">D9615_001883</name>
</gene>
<dbReference type="EMBL" id="JAACJP010000002">
    <property type="protein sequence ID" value="KAF5386899.1"/>
    <property type="molecule type" value="Genomic_DNA"/>
</dbReference>